<dbReference type="Proteomes" id="UP001189429">
    <property type="component" value="Unassembled WGS sequence"/>
</dbReference>
<feature type="compositionally biased region" description="Basic and acidic residues" evidence="2">
    <location>
        <begin position="156"/>
        <end position="176"/>
    </location>
</feature>
<comment type="caution">
    <text evidence="3">The sequence shown here is derived from an EMBL/GenBank/DDBJ whole genome shotgun (WGS) entry which is preliminary data.</text>
</comment>
<dbReference type="EMBL" id="CAUYUJ010000306">
    <property type="protein sequence ID" value="CAK0789800.1"/>
    <property type="molecule type" value="Genomic_DNA"/>
</dbReference>
<dbReference type="Gene3D" id="1.20.1270.10">
    <property type="match status" value="1"/>
</dbReference>
<evidence type="ECO:0000256" key="2">
    <source>
        <dbReference type="SAM" id="MobiDB-lite"/>
    </source>
</evidence>
<keyword evidence="1" id="KW-0175">Coiled coil</keyword>
<feature type="non-terminal residue" evidence="3">
    <location>
        <position position="1"/>
    </location>
</feature>
<feature type="region of interest" description="Disordered" evidence="2">
    <location>
        <begin position="373"/>
        <end position="447"/>
    </location>
</feature>
<reference evidence="3" key="1">
    <citation type="submission" date="2023-10" db="EMBL/GenBank/DDBJ databases">
        <authorList>
            <person name="Chen Y."/>
            <person name="Shah S."/>
            <person name="Dougan E. K."/>
            <person name="Thang M."/>
            <person name="Chan C."/>
        </authorList>
    </citation>
    <scope>NUCLEOTIDE SEQUENCE [LARGE SCALE GENOMIC DNA]</scope>
</reference>
<protein>
    <submittedName>
        <fullName evidence="3">Uncharacterized protein</fullName>
    </submittedName>
</protein>
<keyword evidence="4" id="KW-1185">Reference proteome</keyword>
<name>A0ABN9PAI6_9DINO</name>
<feature type="region of interest" description="Disordered" evidence="2">
    <location>
        <begin position="147"/>
        <end position="176"/>
    </location>
</feature>
<dbReference type="InterPro" id="IPR029048">
    <property type="entry name" value="HSP70_C_sf"/>
</dbReference>
<feature type="compositionally biased region" description="Basic and acidic residues" evidence="2">
    <location>
        <begin position="373"/>
        <end position="384"/>
    </location>
</feature>
<feature type="compositionally biased region" description="Basic and acidic residues" evidence="2">
    <location>
        <begin position="399"/>
        <end position="424"/>
    </location>
</feature>
<proteinExistence type="predicted"/>
<organism evidence="3 4">
    <name type="scientific">Prorocentrum cordatum</name>
    <dbReference type="NCBI Taxonomy" id="2364126"/>
    <lineage>
        <taxon>Eukaryota</taxon>
        <taxon>Sar</taxon>
        <taxon>Alveolata</taxon>
        <taxon>Dinophyceae</taxon>
        <taxon>Prorocentrales</taxon>
        <taxon>Prorocentraceae</taxon>
        <taxon>Prorocentrum</taxon>
    </lineage>
</organism>
<gene>
    <name evidence="3" type="ORF">PCOR1329_LOCUS1266</name>
</gene>
<feature type="compositionally biased region" description="Basic residues" evidence="2">
    <location>
        <begin position="435"/>
        <end position="447"/>
    </location>
</feature>
<accession>A0ABN9PAI6</accession>
<evidence type="ECO:0000313" key="3">
    <source>
        <dbReference type="EMBL" id="CAK0789800.1"/>
    </source>
</evidence>
<feature type="region of interest" description="Disordered" evidence="2">
    <location>
        <begin position="341"/>
        <end position="361"/>
    </location>
</feature>
<dbReference type="SUPFAM" id="SSF100934">
    <property type="entry name" value="Heat shock protein 70kD (HSP70), C-terminal subdomain"/>
    <property type="match status" value="1"/>
</dbReference>
<evidence type="ECO:0000313" key="4">
    <source>
        <dbReference type="Proteomes" id="UP001189429"/>
    </source>
</evidence>
<evidence type="ECO:0000256" key="1">
    <source>
        <dbReference type="SAM" id="Coils"/>
    </source>
</evidence>
<feature type="coiled-coil region" evidence="1">
    <location>
        <begin position="178"/>
        <end position="212"/>
    </location>
</feature>
<sequence length="447" mass="49314">PFWLKPLGRSWPRVPRRRRGGAMEALAASPAAQAAFGAAMAILASGCSARQSAFLLTAVARGTAFGGCGKKDVEGAGISLVLQEEVLVAVQRGLGLASKPSLSKAKEFLRARGGQALASRLGRVSKIRNSSAHLDVGLPGDVDLFLSDGSETEGDQDGKLSEEAYEEDSTKDHGKSCKERIQKDSEAAKQHLHELQGQVEKLQLTVQDLMRSQKDIKKVNEELQGVGILGDTLQVASVAPYAKQEQFQTFEGKDKDKDKEKNENLNMQAERKVQLTEAMDGQVSKQADEMAKQARNGLLDYCCTLHNTFLEAEARDKFKDEDKEKIGKAIDNTLDWLEDQADGKSAADSKQELERKHHELEGIVNPIMMKLGRKLEQEHQKGDGESNTVSLSDVAAQKIKTDSEKQDVEAHDERKDEPVPPWERDESDDDEHWKALKQRHRVRGADA</sequence>